<reference evidence="3" key="1">
    <citation type="submission" date="2023-07" db="EMBL/GenBank/DDBJ databases">
        <title>Novel species in the genus Lipingzhangella isolated from Sambhar Salt Lake.</title>
        <authorList>
            <person name="Jiya N."/>
            <person name="Kajale S."/>
            <person name="Sharma A."/>
        </authorList>
    </citation>
    <scope>NUCLEOTIDE SEQUENCE [LARGE SCALE GENOMIC DNA]</scope>
    <source>
        <strain evidence="3">LS1_29</strain>
    </source>
</reference>
<keyword evidence="1" id="KW-0732">Signal</keyword>
<dbReference type="EMBL" id="JAVLVT010000001">
    <property type="protein sequence ID" value="MDS1268782.1"/>
    <property type="molecule type" value="Genomic_DNA"/>
</dbReference>
<gene>
    <name evidence="2" type="ORF">RIF23_00570</name>
</gene>
<feature type="chain" id="PRO_5047454639" description="Secreted protein" evidence="1">
    <location>
        <begin position="26"/>
        <end position="79"/>
    </location>
</feature>
<evidence type="ECO:0000256" key="1">
    <source>
        <dbReference type="SAM" id="SignalP"/>
    </source>
</evidence>
<sequence>MLRKTLAVTALAFAGTFAFAPAASAYDYDYADGGGDTYAVINGDVLSELCAAPWNWEGPLNILTASGPYAACIKGDVDQ</sequence>
<accession>A0ABU2H0E8</accession>
<evidence type="ECO:0008006" key="4">
    <source>
        <dbReference type="Google" id="ProtNLM"/>
    </source>
</evidence>
<feature type="signal peptide" evidence="1">
    <location>
        <begin position="1"/>
        <end position="25"/>
    </location>
</feature>
<evidence type="ECO:0000313" key="3">
    <source>
        <dbReference type="Proteomes" id="UP001250214"/>
    </source>
</evidence>
<protein>
    <recommendedName>
        <fullName evidence="4">Secreted protein</fullName>
    </recommendedName>
</protein>
<organism evidence="2 3">
    <name type="scientific">Lipingzhangella rawalii</name>
    <dbReference type="NCBI Taxonomy" id="2055835"/>
    <lineage>
        <taxon>Bacteria</taxon>
        <taxon>Bacillati</taxon>
        <taxon>Actinomycetota</taxon>
        <taxon>Actinomycetes</taxon>
        <taxon>Streptosporangiales</taxon>
        <taxon>Nocardiopsidaceae</taxon>
        <taxon>Lipingzhangella</taxon>
    </lineage>
</organism>
<keyword evidence="3" id="KW-1185">Reference proteome</keyword>
<proteinExistence type="predicted"/>
<dbReference type="Proteomes" id="UP001250214">
    <property type="component" value="Unassembled WGS sequence"/>
</dbReference>
<evidence type="ECO:0000313" key="2">
    <source>
        <dbReference type="EMBL" id="MDS1268782.1"/>
    </source>
</evidence>
<name>A0ABU2H0E8_9ACTN</name>
<comment type="caution">
    <text evidence="2">The sequence shown here is derived from an EMBL/GenBank/DDBJ whole genome shotgun (WGS) entry which is preliminary data.</text>
</comment>
<dbReference type="RefSeq" id="WP_310910293.1">
    <property type="nucleotide sequence ID" value="NZ_JAVLVT010000001.1"/>
</dbReference>